<organism evidence="7 8">
    <name type="scientific">Marivivens donghaensis</name>
    <dbReference type="NCBI Taxonomy" id="1699413"/>
    <lineage>
        <taxon>Bacteria</taxon>
        <taxon>Pseudomonadati</taxon>
        <taxon>Pseudomonadota</taxon>
        <taxon>Alphaproteobacteria</taxon>
        <taxon>Rhodobacterales</taxon>
        <taxon>Paracoccaceae</taxon>
        <taxon>Marivivens group</taxon>
        <taxon>Marivivens</taxon>
    </lineage>
</organism>
<dbReference type="InterPro" id="IPR045863">
    <property type="entry name" value="CorA_TM1_TM2"/>
</dbReference>
<keyword evidence="8" id="KW-1185">Reference proteome</keyword>
<reference evidence="7 8" key="1">
    <citation type="submission" date="2020-03" db="EMBL/GenBank/DDBJ databases">
        <title>Bacterial isolates of synthetic phycosphere.</title>
        <authorList>
            <person name="Fu H."/>
            <person name="Moran M.A."/>
        </authorList>
    </citation>
    <scope>NUCLEOTIDE SEQUENCE [LARGE SCALE GENOMIC DNA]</scope>
    <source>
        <strain evidence="7 8">HF1</strain>
    </source>
</reference>
<dbReference type="SUPFAM" id="SSF143865">
    <property type="entry name" value="CorA soluble domain-like"/>
    <property type="match status" value="1"/>
</dbReference>
<dbReference type="RefSeq" id="WP_167635735.1">
    <property type="nucleotide sequence ID" value="NZ_JAATOP010000001.1"/>
</dbReference>
<dbReference type="Gene3D" id="1.20.58.340">
    <property type="entry name" value="Magnesium transport protein CorA, transmembrane region"/>
    <property type="match status" value="1"/>
</dbReference>
<dbReference type="Pfam" id="PF01544">
    <property type="entry name" value="CorA"/>
    <property type="match status" value="1"/>
</dbReference>
<keyword evidence="4 6" id="KW-1133">Transmembrane helix</keyword>
<keyword evidence="5 6" id="KW-0472">Membrane</keyword>
<evidence type="ECO:0000256" key="2">
    <source>
        <dbReference type="ARBA" id="ARBA00009765"/>
    </source>
</evidence>
<dbReference type="SUPFAM" id="SSF144083">
    <property type="entry name" value="Magnesium transport protein CorA, transmembrane region"/>
    <property type="match status" value="1"/>
</dbReference>
<dbReference type="InterPro" id="IPR002523">
    <property type="entry name" value="MgTranspt_CorA/ZnTranspt_ZntB"/>
</dbReference>
<evidence type="ECO:0000313" key="7">
    <source>
        <dbReference type="EMBL" id="NIY70839.1"/>
    </source>
</evidence>
<comment type="similarity">
    <text evidence="2">Belongs to the CorA metal ion transporter (MIT) (TC 1.A.35) family.</text>
</comment>
<accession>A0ABX0VVH7</accession>
<gene>
    <name evidence="7" type="ORF">HCZ30_00150</name>
</gene>
<comment type="subcellular location">
    <subcellularLocation>
        <location evidence="1">Membrane</location>
        <topology evidence="1">Multi-pass membrane protein</topology>
    </subcellularLocation>
</comment>
<dbReference type="EMBL" id="JAATOP010000001">
    <property type="protein sequence ID" value="NIY70839.1"/>
    <property type="molecule type" value="Genomic_DNA"/>
</dbReference>
<comment type="caution">
    <text evidence="7">The sequence shown here is derived from an EMBL/GenBank/DDBJ whole genome shotgun (WGS) entry which is preliminary data.</text>
</comment>
<evidence type="ECO:0000256" key="5">
    <source>
        <dbReference type="ARBA" id="ARBA00023136"/>
    </source>
</evidence>
<evidence type="ECO:0000256" key="4">
    <source>
        <dbReference type="ARBA" id="ARBA00022989"/>
    </source>
</evidence>
<evidence type="ECO:0000313" key="8">
    <source>
        <dbReference type="Proteomes" id="UP000709466"/>
    </source>
</evidence>
<evidence type="ECO:0000256" key="3">
    <source>
        <dbReference type="ARBA" id="ARBA00022692"/>
    </source>
</evidence>
<evidence type="ECO:0000256" key="6">
    <source>
        <dbReference type="SAM" id="Phobius"/>
    </source>
</evidence>
<dbReference type="InterPro" id="IPR050829">
    <property type="entry name" value="CorA_MIT"/>
</dbReference>
<evidence type="ECO:0000256" key="1">
    <source>
        <dbReference type="ARBA" id="ARBA00004141"/>
    </source>
</evidence>
<protein>
    <submittedName>
        <fullName evidence="7">Magnesium transporter CorA family protein</fullName>
    </submittedName>
</protein>
<name>A0ABX0VVH7_9RHOB</name>
<dbReference type="CDD" id="cd12837">
    <property type="entry name" value="EcCorA-like_u1"/>
    <property type="match status" value="1"/>
</dbReference>
<dbReference type="PANTHER" id="PTHR47685:SF1">
    <property type="entry name" value="MAGNESIUM TRANSPORT PROTEIN CORA"/>
    <property type="match status" value="1"/>
</dbReference>
<sequence length="319" mass="35108">MLNAYITRNNHLVALGSDDDLGEAMWIDLFSGTPEQIAQVEALGISVPTLAEMEEIEISNRLYREGEVDVMTVVLPGLSEGSTPVASPVTFILTPQQLVTVRHRISRPFETYPQRPERTAVGCATHERIFLGLIEEIVGRLADLLEGIGISVDDMSANIYRNPEAPDSDELLEVLRQVGRQGDLLGRIRLGLTTCERMLSYYVQNLTTREDTKALKHAANAQTRDIQALAVHADFLGSRIGLTTDATLGMVNLAQNAAVRIISVVAALFTPPTLIASIYGMNFANMPELQVPWAYPVALAAMLTSAVATWAYFRWRGWL</sequence>
<keyword evidence="3 6" id="KW-0812">Transmembrane</keyword>
<proteinExistence type="inferred from homology"/>
<feature type="transmembrane region" description="Helical" evidence="6">
    <location>
        <begin position="257"/>
        <end position="281"/>
    </location>
</feature>
<dbReference type="InterPro" id="IPR045861">
    <property type="entry name" value="CorA_cytoplasmic_dom"/>
</dbReference>
<feature type="transmembrane region" description="Helical" evidence="6">
    <location>
        <begin position="293"/>
        <end position="313"/>
    </location>
</feature>
<dbReference type="Proteomes" id="UP000709466">
    <property type="component" value="Unassembled WGS sequence"/>
</dbReference>
<dbReference type="PANTHER" id="PTHR47685">
    <property type="entry name" value="MAGNESIUM TRANSPORT PROTEIN CORA"/>
    <property type="match status" value="1"/>
</dbReference>